<evidence type="ECO:0000313" key="1">
    <source>
        <dbReference type="EMBL" id="EXZ72096.1"/>
    </source>
</evidence>
<proteinExistence type="predicted"/>
<sequence length="165" mass="19151">MNTRLAIIRSEGKEHLCYREEECFVDVSYPMVTFTKGEDDFEIVKCDHPSMEETFLYQESRLSIVIEMYHNGWPALSLKDPVTHEIYTVLTVNLEDKAAFSLPDRAFVDINNNPDAMEFLLSNKLAEDTGYRRQSGWVSYPMVTLNLPTFYRLDPHAFSAILNIR</sequence>
<gene>
    <name evidence="1" type="ORF">M123_3477</name>
</gene>
<dbReference type="RefSeq" id="WP_025017653.1">
    <property type="nucleotide sequence ID" value="NZ_JGDS01000062.1"/>
</dbReference>
<name>A0A016E4K9_BACFG</name>
<dbReference type="Proteomes" id="UP000020938">
    <property type="component" value="Unassembled WGS sequence"/>
</dbReference>
<evidence type="ECO:0008006" key="3">
    <source>
        <dbReference type="Google" id="ProtNLM"/>
    </source>
</evidence>
<protein>
    <recommendedName>
        <fullName evidence="3">DUF4313 domain-containing protein</fullName>
    </recommendedName>
</protein>
<evidence type="ECO:0000313" key="2">
    <source>
        <dbReference type="Proteomes" id="UP000020938"/>
    </source>
</evidence>
<dbReference type="InterPro" id="IPR025462">
    <property type="entry name" value="DUF4313"/>
</dbReference>
<comment type="caution">
    <text evidence="1">The sequence shown here is derived from an EMBL/GenBank/DDBJ whole genome shotgun (WGS) entry which is preliminary data.</text>
</comment>
<dbReference type="GeneID" id="92713355"/>
<accession>A0A016E4K9</accession>
<dbReference type="EMBL" id="JGDS01000062">
    <property type="protein sequence ID" value="EXZ72096.1"/>
    <property type="molecule type" value="Genomic_DNA"/>
</dbReference>
<dbReference type="AlphaFoldDB" id="A0A016E4K9"/>
<reference evidence="1 2" key="1">
    <citation type="submission" date="2014-02" db="EMBL/GenBank/DDBJ databases">
        <authorList>
            <person name="Sears C."/>
            <person name="Carroll K."/>
            <person name="Sack B.R."/>
            <person name="Qadri F."/>
            <person name="Myers L.L."/>
            <person name="Chung G.-T."/>
            <person name="Escheverria P."/>
            <person name="Fraser C.M."/>
            <person name="Sadzewicz L."/>
            <person name="Shefchek K.A."/>
            <person name="Tallon L."/>
            <person name="Das S.P."/>
            <person name="Daugherty S."/>
            <person name="Mongodin E.F."/>
        </authorList>
    </citation>
    <scope>NUCLEOTIDE SEQUENCE [LARGE SCALE GENOMIC DNA]</scope>
    <source>
        <strain evidence="1 2">3976T8</strain>
    </source>
</reference>
<dbReference type="Pfam" id="PF14190">
    <property type="entry name" value="DUF4313"/>
    <property type="match status" value="1"/>
</dbReference>
<dbReference type="PATRIC" id="fig|1339314.3.peg.3628"/>
<organism evidence="1 2">
    <name type="scientific">Bacteroides fragilis str. 3976T8</name>
    <dbReference type="NCBI Taxonomy" id="1339314"/>
    <lineage>
        <taxon>Bacteria</taxon>
        <taxon>Pseudomonadati</taxon>
        <taxon>Bacteroidota</taxon>
        <taxon>Bacteroidia</taxon>
        <taxon>Bacteroidales</taxon>
        <taxon>Bacteroidaceae</taxon>
        <taxon>Bacteroides</taxon>
    </lineage>
</organism>